<dbReference type="EMBL" id="DUGH01000080">
    <property type="protein sequence ID" value="HIH16400.1"/>
    <property type="molecule type" value="Genomic_DNA"/>
</dbReference>
<organism evidence="4 5">
    <name type="scientific">Candidatus Iainarchaeum sp</name>
    <dbReference type="NCBI Taxonomy" id="3101447"/>
    <lineage>
        <taxon>Archaea</taxon>
        <taxon>Candidatus Iainarchaeota</taxon>
        <taxon>Candidatus Iainarchaeia</taxon>
        <taxon>Candidatus Iainarchaeales</taxon>
        <taxon>Candidatus Iainarchaeaceae</taxon>
        <taxon>Candidatus Iainarchaeum</taxon>
    </lineage>
</organism>
<dbReference type="Proteomes" id="UP000564964">
    <property type="component" value="Unassembled WGS sequence"/>
</dbReference>
<evidence type="ECO:0000313" key="4">
    <source>
        <dbReference type="EMBL" id="HIH16400.1"/>
    </source>
</evidence>
<protein>
    <submittedName>
        <fullName evidence="4">Carbamoyltransferase</fullName>
    </submittedName>
</protein>
<feature type="domain" description="Carbamoyltransferase" evidence="2">
    <location>
        <begin position="3"/>
        <end position="360"/>
    </location>
</feature>
<dbReference type="PANTHER" id="PTHR34847:SF1">
    <property type="entry name" value="NODULATION PROTEIN U"/>
    <property type="match status" value="1"/>
</dbReference>
<dbReference type="Gene3D" id="3.90.870.20">
    <property type="entry name" value="Carbamoyltransferase, C-terminal domain"/>
    <property type="match status" value="1"/>
</dbReference>
<dbReference type="InterPro" id="IPR051338">
    <property type="entry name" value="NodU/CmcH_Carbamoyltrnsfr"/>
</dbReference>
<dbReference type="InterPro" id="IPR031730">
    <property type="entry name" value="Carbam_trans_C"/>
</dbReference>
<evidence type="ECO:0000313" key="5">
    <source>
        <dbReference type="Proteomes" id="UP000564964"/>
    </source>
</evidence>
<dbReference type="SUPFAM" id="SSF53067">
    <property type="entry name" value="Actin-like ATPase domain"/>
    <property type="match status" value="1"/>
</dbReference>
<dbReference type="GO" id="GO:0016740">
    <property type="term" value="F:transferase activity"/>
    <property type="evidence" value="ECO:0007669"/>
    <property type="project" value="UniProtKB-KW"/>
</dbReference>
<evidence type="ECO:0000256" key="1">
    <source>
        <dbReference type="ARBA" id="ARBA00006129"/>
    </source>
</evidence>
<comment type="similarity">
    <text evidence="1">Belongs to the NodU/CmcH family.</text>
</comment>
<proteinExistence type="inferred from homology"/>
<sequence>MNVLGIDASHNTAALVKDGRLVASAEEERFDRCKHSRNPPVHAIRFCLEYAGLAAADVDYVAVGMDEVDHYSGLGLILSKVLLEGYPPGLLRKRFSVLRHHLFTDPARLRTHSPLSSAYWGKKVDAATDGTGLSAEIRVIPHHVAHGAWASLPTGWKNASCLVADGAGDWESTTAYAYHDQSIEFLRKETYANSLGFLYFNATDYLGFGFLQEGKTMGLAAYGDPQDVPGAVLDQIVRVPGELSPWYTVDSRILTDYYYGRGYLSHFTRLFGAPKRPPGLEATTPPYPVAAAAVQRSLEKALLHTVKKVVESTGEKKLCLGGGVAMNCSANGKIWASGLVDELAVQVAPMDSGTAAGAALRLAQQLGEKPLVEPDRSDWGPEFSDAEIEKALEAAGLRFERCPGSSIAGKAADLVAKGKIVGWFQGRMELGARALGHRSILANPGIKGMNDRVNRVKHRELWRPFAPSIAAERLGEYVQKPCPSPFMLIAFHANPNGKRELPTVIHVDGTTRVQTVDKRLEPLYYRLLREVEGHTSHPAVLNTSFNDAGEPIVCSPRDAIRSYFGMGLDALAIGNYLALNPEPGAKR</sequence>
<feature type="domain" description="Carbamoyltransferase C-terminal" evidence="3">
    <location>
        <begin position="412"/>
        <end position="577"/>
    </location>
</feature>
<dbReference type="Gene3D" id="3.30.420.40">
    <property type="match status" value="2"/>
</dbReference>
<accession>A0A7J4JGY0</accession>
<dbReference type="Pfam" id="PF16861">
    <property type="entry name" value="Carbam_trans_C"/>
    <property type="match status" value="1"/>
</dbReference>
<reference evidence="5" key="1">
    <citation type="journal article" date="2020" name="bioRxiv">
        <title>A rank-normalized archaeal taxonomy based on genome phylogeny resolves widespread incomplete and uneven classifications.</title>
        <authorList>
            <person name="Rinke C."/>
            <person name="Chuvochina M."/>
            <person name="Mussig A.J."/>
            <person name="Chaumeil P.-A."/>
            <person name="Waite D.W."/>
            <person name="Whitman W.B."/>
            <person name="Parks D.H."/>
            <person name="Hugenholtz P."/>
        </authorList>
    </citation>
    <scope>NUCLEOTIDE SEQUENCE [LARGE SCALE GENOMIC DNA]</scope>
</reference>
<dbReference type="CDD" id="cd24098">
    <property type="entry name" value="ASKHA_NBD_TobZ_N"/>
    <property type="match status" value="1"/>
</dbReference>
<gene>
    <name evidence="4" type="ORF">HA252_03270</name>
</gene>
<keyword evidence="4" id="KW-0808">Transferase</keyword>
<evidence type="ECO:0000259" key="2">
    <source>
        <dbReference type="Pfam" id="PF02543"/>
    </source>
</evidence>
<name>A0A7J4JGY0_9ARCH</name>
<dbReference type="PANTHER" id="PTHR34847">
    <property type="entry name" value="NODULATION PROTEIN U"/>
    <property type="match status" value="1"/>
</dbReference>
<dbReference type="InterPro" id="IPR043129">
    <property type="entry name" value="ATPase_NBD"/>
</dbReference>
<dbReference type="InterPro" id="IPR038152">
    <property type="entry name" value="Carbam_trans_C_sf"/>
</dbReference>
<dbReference type="AlphaFoldDB" id="A0A7J4JGY0"/>
<dbReference type="InterPro" id="IPR003696">
    <property type="entry name" value="Carbtransf_dom"/>
</dbReference>
<evidence type="ECO:0000259" key="3">
    <source>
        <dbReference type="Pfam" id="PF16861"/>
    </source>
</evidence>
<dbReference type="Pfam" id="PF02543">
    <property type="entry name" value="Carbam_trans_N"/>
    <property type="match status" value="1"/>
</dbReference>
<comment type="caution">
    <text evidence="4">The sequence shown here is derived from an EMBL/GenBank/DDBJ whole genome shotgun (WGS) entry which is preliminary data.</text>
</comment>